<feature type="transmembrane region" description="Helical" evidence="15">
    <location>
        <begin position="199"/>
        <end position="219"/>
    </location>
</feature>
<keyword evidence="11 15" id="KW-0496">Mitochondrion</keyword>
<dbReference type="AlphaFoldDB" id="A0AAV2QPL2"/>
<dbReference type="InterPro" id="IPR039055">
    <property type="entry name" value="MCU_fam"/>
</dbReference>
<keyword evidence="9 15" id="KW-1133">Transmembrane helix</keyword>
<keyword evidence="13 15" id="KW-0407">Ion channel</keyword>
<comment type="catalytic activity">
    <reaction evidence="14">
        <text>Ca(2+)(in) = Ca(2+)(out)</text>
        <dbReference type="Rhea" id="RHEA:29671"/>
        <dbReference type="ChEBI" id="CHEBI:29108"/>
    </reaction>
</comment>
<dbReference type="GO" id="GO:0015292">
    <property type="term" value="F:uniporter activity"/>
    <property type="evidence" value="ECO:0007669"/>
    <property type="project" value="UniProtKB-UniRule"/>
</dbReference>
<accession>A0AAV2QPL2</accession>
<evidence type="ECO:0000256" key="11">
    <source>
        <dbReference type="ARBA" id="ARBA00023128"/>
    </source>
</evidence>
<evidence type="ECO:0000256" key="4">
    <source>
        <dbReference type="ARBA" id="ARBA00022568"/>
    </source>
</evidence>
<dbReference type="GO" id="GO:0036444">
    <property type="term" value="P:calcium import into the mitochondrion"/>
    <property type="evidence" value="ECO:0007669"/>
    <property type="project" value="TreeGrafter"/>
</dbReference>
<evidence type="ECO:0000256" key="14">
    <source>
        <dbReference type="ARBA" id="ARBA00036634"/>
    </source>
</evidence>
<keyword evidence="16" id="KW-0175">Coiled coil</keyword>
<gene>
    <name evidence="18" type="ORF">MNOR_LOCUS13804</name>
</gene>
<evidence type="ECO:0000256" key="10">
    <source>
        <dbReference type="ARBA" id="ARBA00023065"/>
    </source>
</evidence>
<evidence type="ECO:0000313" key="18">
    <source>
        <dbReference type="EMBL" id="CAL4089433.1"/>
    </source>
</evidence>
<evidence type="ECO:0000256" key="1">
    <source>
        <dbReference type="ARBA" id="ARBA00004448"/>
    </source>
</evidence>
<evidence type="ECO:0000256" key="12">
    <source>
        <dbReference type="ARBA" id="ARBA00023136"/>
    </source>
</evidence>
<dbReference type="GO" id="GO:0051560">
    <property type="term" value="P:mitochondrial calcium ion homeostasis"/>
    <property type="evidence" value="ECO:0007669"/>
    <property type="project" value="UniProtKB-UniRule"/>
</dbReference>
<evidence type="ECO:0000256" key="15">
    <source>
        <dbReference type="RuleBase" id="RU367035"/>
    </source>
</evidence>
<evidence type="ECO:0000256" key="5">
    <source>
        <dbReference type="ARBA" id="ARBA00022673"/>
    </source>
</evidence>
<evidence type="ECO:0000256" key="7">
    <source>
        <dbReference type="ARBA" id="ARBA00022792"/>
    </source>
</evidence>
<keyword evidence="4 15" id="KW-0109">Calcium transport</keyword>
<evidence type="ECO:0000256" key="6">
    <source>
        <dbReference type="ARBA" id="ARBA00022692"/>
    </source>
</evidence>
<comment type="caution">
    <text evidence="18">The sequence shown here is derived from an EMBL/GenBank/DDBJ whole genome shotgun (WGS) entry which is preliminary data.</text>
</comment>
<dbReference type="Pfam" id="PF04678">
    <property type="entry name" value="MCU"/>
    <property type="match status" value="1"/>
</dbReference>
<dbReference type="InterPro" id="IPR006769">
    <property type="entry name" value="MCU_C"/>
</dbReference>
<keyword evidence="10 15" id="KW-0406">Ion transport</keyword>
<feature type="domain" description="Calcium uniporter protein C-terminal" evidence="17">
    <location>
        <begin position="83"/>
        <end position="285"/>
    </location>
</feature>
<dbReference type="Proteomes" id="UP001497623">
    <property type="component" value="Unassembled WGS sequence"/>
</dbReference>
<organism evidence="18 19">
    <name type="scientific">Meganyctiphanes norvegica</name>
    <name type="common">Northern krill</name>
    <name type="synonym">Thysanopoda norvegica</name>
    <dbReference type="NCBI Taxonomy" id="48144"/>
    <lineage>
        <taxon>Eukaryota</taxon>
        <taxon>Metazoa</taxon>
        <taxon>Ecdysozoa</taxon>
        <taxon>Arthropoda</taxon>
        <taxon>Crustacea</taxon>
        <taxon>Multicrustacea</taxon>
        <taxon>Malacostraca</taxon>
        <taxon>Eumalacostraca</taxon>
        <taxon>Eucarida</taxon>
        <taxon>Euphausiacea</taxon>
        <taxon>Euphausiidae</taxon>
        <taxon>Meganyctiphanes</taxon>
    </lineage>
</organism>
<keyword evidence="3 15" id="KW-0813">Transport</keyword>
<comment type="domain">
    <text evidence="15">The selectivity filter, in which calcium ions are arranged in single file, is composed of two acidic rings separated by one helical turn along the central axis of the channel pore.</text>
</comment>
<keyword evidence="5 15" id="KW-0107">Calcium channel</keyword>
<keyword evidence="19" id="KW-1185">Reference proteome</keyword>
<evidence type="ECO:0000256" key="2">
    <source>
        <dbReference type="ARBA" id="ARBA00005653"/>
    </source>
</evidence>
<keyword evidence="6 15" id="KW-0812">Transmembrane</keyword>
<evidence type="ECO:0000256" key="16">
    <source>
        <dbReference type="SAM" id="Coils"/>
    </source>
</evidence>
<comment type="similarity">
    <text evidence="2 15">Belongs to the MCU (TC 1.A.77) family.</text>
</comment>
<evidence type="ECO:0000256" key="3">
    <source>
        <dbReference type="ARBA" id="ARBA00022448"/>
    </source>
</evidence>
<evidence type="ECO:0000313" key="19">
    <source>
        <dbReference type="Proteomes" id="UP001497623"/>
    </source>
</evidence>
<dbReference type="PANTHER" id="PTHR13462:SF10">
    <property type="entry name" value="CALCIUM UNIPORTER PROTEIN, MITOCHONDRIAL"/>
    <property type="match status" value="1"/>
</dbReference>
<feature type="transmembrane region" description="Helical" evidence="15">
    <location>
        <begin position="231"/>
        <end position="249"/>
    </location>
</feature>
<keyword evidence="7 15" id="KW-0999">Mitochondrion inner membrane</keyword>
<dbReference type="GO" id="GO:0005262">
    <property type="term" value="F:calcium channel activity"/>
    <property type="evidence" value="ECO:0007669"/>
    <property type="project" value="UniProtKB-UniRule"/>
</dbReference>
<dbReference type="PANTHER" id="PTHR13462">
    <property type="entry name" value="CALCIUM UNIPORTER PROTEIN, MITOCHONDRIAL"/>
    <property type="match status" value="1"/>
</dbReference>
<proteinExistence type="inferred from homology"/>
<evidence type="ECO:0000259" key="17">
    <source>
        <dbReference type="Pfam" id="PF04678"/>
    </source>
</evidence>
<name>A0AAV2QPL2_MEGNR</name>
<keyword evidence="8 15" id="KW-0106">Calcium</keyword>
<comment type="function">
    <text evidence="15">Mitochondrial inner membrane calcium uniporter that mediates calcium uptake into mitochondria. Mitochondrial calcium homeostasis plays key roles in cellular physiology and regulates cell bioenergetics, cytoplasmic calcium signals and activation of cell death pathways.</text>
</comment>
<evidence type="ECO:0000256" key="13">
    <source>
        <dbReference type="ARBA" id="ARBA00023303"/>
    </source>
</evidence>
<evidence type="ECO:0000256" key="9">
    <source>
        <dbReference type="ARBA" id="ARBA00022989"/>
    </source>
</evidence>
<dbReference type="EMBL" id="CAXKWB010008043">
    <property type="protein sequence ID" value="CAL4089433.1"/>
    <property type="molecule type" value="Genomic_DNA"/>
</dbReference>
<protein>
    <recommendedName>
        <fullName evidence="15">Calcium uniporter protein</fullName>
    </recommendedName>
</protein>
<comment type="subcellular location">
    <subcellularLocation>
        <location evidence="1 15">Mitochondrion inner membrane</location>
        <topology evidence="1 15">Multi-pass membrane protein</topology>
    </subcellularLocation>
</comment>
<keyword evidence="12 15" id="KW-0472">Membrane</keyword>
<dbReference type="GO" id="GO:1990246">
    <property type="term" value="C:uniplex complex"/>
    <property type="evidence" value="ECO:0007669"/>
    <property type="project" value="TreeGrafter"/>
</dbReference>
<evidence type="ECO:0000256" key="8">
    <source>
        <dbReference type="ARBA" id="ARBA00022837"/>
    </source>
</evidence>
<sequence>QVPLSSSLPCASVVSRRWCSSQPSTEDTTTTTPSEPVSGVSVSVVGGLPQLIVPLPSRRELCRFTLRPVTHTVKNLTDQLCHEDRGIDRIVLKTTDGVRIASSDSIESVLLEDFDLVINDTAYRVAVPPDQKKTQEELADMGDVRQLVNKLYTAMNVDQHQVLKERELLAHLEELRSQLEPLEKKREQLATKADRRANILAWSGLGYMALQFGFLARLTWWEYSWDIMEPVTYFVTYGTAIGAYAYYVLTKQDFILPEVHDRQFLLSFHKRAKKAGMDIEKYNNLKEELAEVESNLARLRDPLSLNLPLTHIKESQSSSAPLAKIKNLLGIKGDDK</sequence>
<feature type="non-terminal residue" evidence="18">
    <location>
        <position position="1"/>
    </location>
</feature>
<feature type="coiled-coil region" evidence="16">
    <location>
        <begin position="165"/>
        <end position="192"/>
    </location>
</feature>
<reference evidence="18 19" key="1">
    <citation type="submission" date="2024-05" db="EMBL/GenBank/DDBJ databases">
        <authorList>
            <person name="Wallberg A."/>
        </authorList>
    </citation>
    <scope>NUCLEOTIDE SEQUENCE [LARGE SCALE GENOMIC DNA]</scope>
</reference>